<keyword evidence="4" id="KW-1185">Reference proteome</keyword>
<organism evidence="3 4">
    <name type="scientific">Brevibacterium salitolerans</name>
    <dbReference type="NCBI Taxonomy" id="1403566"/>
    <lineage>
        <taxon>Bacteria</taxon>
        <taxon>Bacillati</taxon>
        <taxon>Actinomycetota</taxon>
        <taxon>Actinomycetes</taxon>
        <taxon>Micrococcales</taxon>
        <taxon>Brevibacteriaceae</taxon>
        <taxon>Brevibacterium</taxon>
    </lineage>
</organism>
<keyword evidence="2" id="KW-1133">Transmembrane helix</keyword>
<feature type="compositionally biased region" description="Low complexity" evidence="1">
    <location>
        <begin position="48"/>
        <end position="64"/>
    </location>
</feature>
<gene>
    <name evidence="3" type="ORF">GCM10009823_27850</name>
</gene>
<feature type="compositionally biased region" description="Pro residues" evidence="1">
    <location>
        <begin position="1"/>
        <end position="25"/>
    </location>
</feature>
<dbReference type="RefSeq" id="WP_344337883.1">
    <property type="nucleotide sequence ID" value="NZ_BAAAPZ010000017.1"/>
</dbReference>
<feature type="compositionally biased region" description="Gly residues" evidence="1">
    <location>
        <begin position="26"/>
        <end position="47"/>
    </location>
</feature>
<accession>A0ABN2X2G9</accession>
<evidence type="ECO:0000313" key="4">
    <source>
        <dbReference type="Proteomes" id="UP001500984"/>
    </source>
</evidence>
<comment type="caution">
    <text evidence="3">The sequence shown here is derived from an EMBL/GenBank/DDBJ whole genome shotgun (WGS) entry which is preliminary data.</text>
</comment>
<name>A0ABN2X2G9_9MICO</name>
<protein>
    <recommendedName>
        <fullName evidence="5">DUF4282 domain-containing protein</fullName>
    </recommendedName>
</protein>
<dbReference type="Pfam" id="PF14110">
    <property type="entry name" value="DUF4282"/>
    <property type="match status" value="1"/>
</dbReference>
<proteinExistence type="predicted"/>
<feature type="transmembrane region" description="Helical" evidence="2">
    <location>
        <begin position="94"/>
        <end position="117"/>
    </location>
</feature>
<dbReference type="EMBL" id="BAAAPZ010000017">
    <property type="protein sequence ID" value="GAA2103717.1"/>
    <property type="molecule type" value="Genomic_DNA"/>
</dbReference>
<keyword evidence="2" id="KW-0812">Transmembrane</keyword>
<evidence type="ECO:0000256" key="2">
    <source>
        <dbReference type="SAM" id="Phobius"/>
    </source>
</evidence>
<feature type="transmembrane region" description="Helical" evidence="2">
    <location>
        <begin position="129"/>
        <end position="152"/>
    </location>
</feature>
<sequence length="172" mass="17348">MTAAPPPPPPASGQPGPGQPSPGQPGPGAYGSGPAGPGGTGPYGGQAAGPAPSGPPQTGGLPPAASALAADGKGFFRALFDLKFESFVALKFSAIIYVLYIAYFALIWLSFVVLSFILMSESTGTGVTLLLLTVLLGWIPALLCVLVVRVVIEFLVAGIRTAINTGKLAERS</sequence>
<evidence type="ECO:0000256" key="1">
    <source>
        <dbReference type="SAM" id="MobiDB-lite"/>
    </source>
</evidence>
<keyword evidence="2" id="KW-0472">Membrane</keyword>
<evidence type="ECO:0008006" key="5">
    <source>
        <dbReference type="Google" id="ProtNLM"/>
    </source>
</evidence>
<reference evidence="3 4" key="1">
    <citation type="journal article" date="2019" name="Int. J. Syst. Evol. Microbiol.">
        <title>The Global Catalogue of Microorganisms (GCM) 10K type strain sequencing project: providing services to taxonomists for standard genome sequencing and annotation.</title>
        <authorList>
            <consortium name="The Broad Institute Genomics Platform"/>
            <consortium name="The Broad Institute Genome Sequencing Center for Infectious Disease"/>
            <person name="Wu L."/>
            <person name="Ma J."/>
        </authorList>
    </citation>
    <scope>NUCLEOTIDE SEQUENCE [LARGE SCALE GENOMIC DNA]</scope>
    <source>
        <strain evidence="3 4">JCM 15900</strain>
    </source>
</reference>
<dbReference type="InterPro" id="IPR025557">
    <property type="entry name" value="DUF4282"/>
</dbReference>
<feature type="region of interest" description="Disordered" evidence="1">
    <location>
        <begin position="1"/>
        <end position="64"/>
    </location>
</feature>
<evidence type="ECO:0000313" key="3">
    <source>
        <dbReference type="EMBL" id="GAA2103717.1"/>
    </source>
</evidence>
<dbReference type="Proteomes" id="UP001500984">
    <property type="component" value="Unassembled WGS sequence"/>
</dbReference>